<dbReference type="InterPro" id="IPR029056">
    <property type="entry name" value="Ribokinase-like"/>
</dbReference>
<evidence type="ECO:0000256" key="4">
    <source>
        <dbReference type="ARBA" id="ARBA00022777"/>
    </source>
</evidence>
<evidence type="ECO:0000256" key="2">
    <source>
        <dbReference type="ARBA" id="ARBA00022679"/>
    </source>
</evidence>
<evidence type="ECO:0000256" key="5">
    <source>
        <dbReference type="ARBA" id="ARBA00022840"/>
    </source>
</evidence>
<keyword evidence="2" id="KW-0808">Transferase</keyword>
<keyword evidence="3" id="KW-0547">Nucleotide-binding</keyword>
<keyword evidence="5" id="KW-0067">ATP-binding</keyword>
<dbReference type="SUPFAM" id="SSF53613">
    <property type="entry name" value="Ribokinase-like"/>
    <property type="match status" value="1"/>
</dbReference>
<dbReference type="Pfam" id="PF00294">
    <property type="entry name" value="PfkB"/>
    <property type="match status" value="1"/>
</dbReference>
<dbReference type="PANTHER" id="PTHR46566:SF1">
    <property type="entry name" value="1-PHOSPHOFRUCTOKINASE"/>
    <property type="match status" value="1"/>
</dbReference>
<reference evidence="7 8" key="1">
    <citation type="submission" date="2024-04" db="EMBL/GenBank/DDBJ databases">
        <title>Tritrichomonas musculus Genome.</title>
        <authorList>
            <person name="Alves-Ferreira E."/>
            <person name="Grigg M."/>
            <person name="Lorenzi H."/>
            <person name="Galac M."/>
        </authorList>
    </citation>
    <scope>NUCLEOTIDE SEQUENCE [LARGE SCALE GENOMIC DNA]</scope>
    <source>
        <strain evidence="7 8">EAF2021</strain>
    </source>
</reference>
<gene>
    <name evidence="7" type="ORF">M9Y10_007163</name>
</gene>
<keyword evidence="4" id="KW-0418">Kinase</keyword>
<proteinExistence type="inferred from homology"/>
<evidence type="ECO:0000313" key="7">
    <source>
        <dbReference type="EMBL" id="KAK8871435.1"/>
    </source>
</evidence>
<feature type="domain" description="Carbohydrate kinase PfkB" evidence="6">
    <location>
        <begin position="6"/>
        <end position="302"/>
    </location>
</feature>
<accession>A0ABR2J364</accession>
<dbReference type="EMBL" id="JAPFFF010000013">
    <property type="protein sequence ID" value="KAK8871435.1"/>
    <property type="molecule type" value="Genomic_DNA"/>
</dbReference>
<dbReference type="Gene3D" id="3.40.1190.20">
    <property type="match status" value="1"/>
</dbReference>
<organism evidence="7 8">
    <name type="scientific">Tritrichomonas musculus</name>
    <dbReference type="NCBI Taxonomy" id="1915356"/>
    <lineage>
        <taxon>Eukaryota</taxon>
        <taxon>Metamonada</taxon>
        <taxon>Parabasalia</taxon>
        <taxon>Tritrichomonadida</taxon>
        <taxon>Tritrichomonadidae</taxon>
        <taxon>Tritrichomonas</taxon>
    </lineage>
</organism>
<dbReference type="PIRSF" id="PIRSF000535">
    <property type="entry name" value="1PFK/6PFK/LacC"/>
    <property type="match status" value="1"/>
</dbReference>
<name>A0ABR2J364_9EUKA</name>
<evidence type="ECO:0000256" key="1">
    <source>
        <dbReference type="ARBA" id="ARBA00010688"/>
    </source>
</evidence>
<keyword evidence="8" id="KW-1185">Reference proteome</keyword>
<evidence type="ECO:0000256" key="3">
    <source>
        <dbReference type="ARBA" id="ARBA00022741"/>
    </source>
</evidence>
<evidence type="ECO:0000259" key="6">
    <source>
        <dbReference type="Pfam" id="PF00294"/>
    </source>
</evidence>
<comment type="similarity">
    <text evidence="1">Belongs to the carbohydrate kinase PfkB family.</text>
</comment>
<dbReference type="InterPro" id="IPR017583">
    <property type="entry name" value="Tagatose/fructose_Pkinase"/>
</dbReference>
<dbReference type="NCBIfam" id="TIGR03168">
    <property type="entry name" value="1-PFK"/>
    <property type="match status" value="1"/>
</dbReference>
<dbReference type="CDD" id="cd01164">
    <property type="entry name" value="FruK_PfkB_like"/>
    <property type="match status" value="1"/>
</dbReference>
<dbReference type="InterPro" id="IPR011611">
    <property type="entry name" value="PfkB_dom"/>
</dbReference>
<sequence length="325" mass="35263">MITTLTLNPCIDKTLIVPSFQVGEMNRVSESKIVYAGKGFNVSKGIANLGFETTITGFMYSNDAEKALSSIESAGKGKIHSDCVICPGNLRVNVKVFDEKTRKVTEINEPGVPTNEQFVNKIIHKTVELSKQSSYLILSGSIPPKCPVDIYSQIIKSVKENPANKCQIVLDINGAPLKSVFSQKMEINKLSMPDIIKPNKDEFETLVNKKLQSKEEIKKEAVKIINTFGIKIICVSLGGEGAFISDGKESFFAPTVKNIVVKGTVCAGDSLVAGLVTGLAQNMKLKDAFRRAIASATSCVMQGASSVVSQELLNDIIDRVEINEI</sequence>
<dbReference type="Proteomes" id="UP001470230">
    <property type="component" value="Unassembled WGS sequence"/>
</dbReference>
<evidence type="ECO:0000313" key="8">
    <source>
        <dbReference type="Proteomes" id="UP001470230"/>
    </source>
</evidence>
<dbReference type="PANTHER" id="PTHR46566">
    <property type="entry name" value="1-PHOSPHOFRUCTOKINASE-RELATED"/>
    <property type="match status" value="1"/>
</dbReference>
<protein>
    <recommendedName>
        <fullName evidence="6">Carbohydrate kinase PfkB domain-containing protein</fullName>
    </recommendedName>
</protein>
<comment type="caution">
    <text evidence="7">The sequence shown here is derived from an EMBL/GenBank/DDBJ whole genome shotgun (WGS) entry which is preliminary data.</text>
</comment>